<protein>
    <submittedName>
        <fullName evidence="6">AraC family transcriptional regulator</fullName>
    </submittedName>
</protein>
<evidence type="ECO:0000256" key="2">
    <source>
        <dbReference type="ARBA" id="ARBA00023125"/>
    </source>
</evidence>
<keyword evidence="3" id="KW-0804">Transcription</keyword>
<feature type="region of interest" description="Disordered" evidence="4">
    <location>
        <begin position="284"/>
        <end position="311"/>
    </location>
</feature>
<evidence type="ECO:0000313" key="6">
    <source>
        <dbReference type="EMBL" id="MDC0721801.1"/>
    </source>
</evidence>
<keyword evidence="2" id="KW-0238">DNA-binding</keyword>
<proteinExistence type="predicted"/>
<dbReference type="InterPro" id="IPR018062">
    <property type="entry name" value="HTH_AraC-typ_CS"/>
</dbReference>
<dbReference type="InterPro" id="IPR050204">
    <property type="entry name" value="AraC_XylS_family_regulators"/>
</dbReference>
<evidence type="ECO:0000256" key="1">
    <source>
        <dbReference type="ARBA" id="ARBA00023015"/>
    </source>
</evidence>
<comment type="caution">
    <text evidence="6">The sequence shown here is derived from an EMBL/GenBank/DDBJ whole genome shotgun (WGS) entry which is preliminary data.</text>
</comment>
<dbReference type="Pfam" id="PF12833">
    <property type="entry name" value="HTH_18"/>
    <property type="match status" value="1"/>
</dbReference>
<dbReference type="Proteomes" id="UP001221686">
    <property type="component" value="Unassembled WGS sequence"/>
</dbReference>
<dbReference type="PANTHER" id="PTHR46796:SF14">
    <property type="entry name" value="TRANSCRIPTIONAL REGULATORY PROTEIN"/>
    <property type="match status" value="1"/>
</dbReference>
<dbReference type="PROSITE" id="PS01124">
    <property type="entry name" value="HTH_ARAC_FAMILY_2"/>
    <property type="match status" value="1"/>
</dbReference>
<reference evidence="6 7" key="1">
    <citation type="submission" date="2022-11" db="EMBL/GenBank/DDBJ databases">
        <title>Minimal conservation of predation-associated metabolite biosynthetic gene clusters underscores biosynthetic potential of Myxococcota including descriptions for ten novel species: Archangium lansinium sp. nov., Myxococcus landrumus sp. nov., Nannocystis bai.</title>
        <authorList>
            <person name="Ahearne A."/>
            <person name="Stevens C."/>
            <person name="Dowd S."/>
        </authorList>
    </citation>
    <scope>NUCLEOTIDE SEQUENCE [LARGE SCALE GENOMIC DNA]</scope>
    <source>
        <strain evidence="6 7">BB15-2</strain>
    </source>
</reference>
<keyword evidence="7" id="KW-1185">Reference proteome</keyword>
<sequence length="311" mass="34047">MQGKPIAVEGIRSVRAARGTWSGVEAASLHWYSYGGRRSTIDLSGPRHRLAILLQQVGGFCEARSSPGKPGLTRNPGARFASSHPGGAPLWGYSESIEYTHELALTFDPRELSTRLGEPLRDDDLAPRPWLTNPRIFTLAELLATEVGGDGELGQLYGESLVLALVVEYLRTVRAHGPAARKGGLTPRQLRDVCAYMHEHLSAPVGLRELADLSGMSQAHFSRAFKASTGVPPYRWQLAARVEKAQQLLLRPGSSLADIALQLGFGDQSHLTRVFRRVVGTTPSAWRHTHGRPERQATTAEEVAATRRREP</sequence>
<accession>A0ABT5EAJ7</accession>
<evidence type="ECO:0000313" key="7">
    <source>
        <dbReference type="Proteomes" id="UP001221686"/>
    </source>
</evidence>
<name>A0ABT5EAJ7_9BACT</name>
<evidence type="ECO:0000256" key="3">
    <source>
        <dbReference type="ARBA" id="ARBA00023163"/>
    </source>
</evidence>
<dbReference type="InterPro" id="IPR018060">
    <property type="entry name" value="HTH_AraC"/>
</dbReference>
<gene>
    <name evidence="6" type="ORF">POL25_33135</name>
</gene>
<organism evidence="6 7">
    <name type="scientific">Nannocystis bainbridge</name>
    <dbReference type="NCBI Taxonomy" id="2995303"/>
    <lineage>
        <taxon>Bacteria</taxon>
        <taxon>Pseudomonadati</taxon>
        <taxon>Myxococcota</taxon>
        <taxon>Polyangia</taxon>
        <taxon>Nannocystales</taxon>
        <taxon>Nannocystaceae</taxon>
        <taxon>Nannocystis</taxon>
    </lineage>
</organism>
<dbReference type="EMBL" id="JAQNDL010000003">
    <property type="protein sequence ID" value="MDC0721801.1"/>
    <property type="molecule type" value="Genomic_DNA"/>
</dbReference>
<evidence type="ECO:0000256" key="4">
    <source>
        <dbReference type="SAM" id="MobiDB-lite"/>
    </source>
</evidence>
<keyword evidence="1" id="KW-0805">Transcription regulation</keyword>
<evidence type="ECO:0000259" key="5">
    <source>
        <dbReference type="PROSITE" id="PS01124"/>
    </source>
</evidence>
<feature type="domain" description="HTH araC/xylS-type" evidence="5">
    <location>
        <begin position="191"/>
        <end position="289"/>
    </location>
</feature>
<dbReference type="Gene3D" id="1.10.10.60">
    <property type="entry name" value="Homeodomain-like"/>
    <property type="match status" value="2"/>
</dbReference>
<dbReference type="PANTHER" id="PTHR46796">
    <property type="entry name" value="HTH-TYPE TRANSCRIPTIONAL ACTIVATOR RHAS-RELATED"/>
    <property type="match status" value="1"/>
</dbReference>
<dbReference type="SMART" id="SM00342">
    <property type="entry name" value="HTH_ARAC"/>
    <property type="match status" value="1"/>
</dbReference>
<dbReference type="SUPFAM" id="SSF46689">
    <property type="entry name" value="Homeodomain-like"/>
    <property type="match status" value="2"/>
</dbReference>
<dbReference type="PROSITE" id="PS00041">
    <property type="entry name" value="HTH_ARAC_FAMILY_1"/>
    <property type="match status" value="1"/>
</dbReference>
<dbReference type="RefSeq" id="WP_272090308.1">
    <property type="nucleotide sequence ID" value="NZ_JAQNDL010000003.1"/>
</dbReference>
<dbReference type="InterPro" id="IPR009057">
    <property type="entry name" value="Homeodomain-like_sf"/>
</dbReference>